<name>A0A4Y9Y6Y3_9AGAM</name>
<accession>A0A4Y9Y6Y3</accession>
<keyword evidence="3" id="KW-1185">Reference proteome</keyword>
<comment type="caution">
    <text evidence="2">The sequence shown here is derived from an EMBL/GenBank/DDBJ whole genome shotgun (WGS) entry which is preliminary data.</text>
</comment>
<protein>
    <submittedName>
        <fullName evidence="2">Uncharacterized protein</fullName>
    </submittedName>
</protein>
<sequence length="1395" mass="154575">MANSDLPDVPLIPINLPARDARLPQLYKALDHPRHPSVIAAGRTYLYHVQTSDEGRRLMEETLANLTADQSGSYQDRLHADMVFSRKEDEPNKTGMADFFQVLVGDREFRTAEKPSRDPQTGLLAGGTAYERTGVLSGKDRGRAYNVGQMKQAQRGVIAPSSNVKAVHDPTPQQKDKDALQSRLIHISTEVAMQSLQYVTDCEEIRNYRDVVCAPIIGHESNCMFDSLQVNVSPATCEDNEDTLGNSDMLGCSGAEHVDHRDYLGSYSSMLSLSDCPHNWEPARLEITGMGIFVLLTDMTGMIFSGRHKHCPSSIRRPQDAPPAPWAYRLNIILYPAETVAKSDGVVPLAAFPMPKGDGNNNRLSRPYLPIGPEIRNFPDDRSIENGPSTKCTQFNWAMDGHLIMTPKSQLDFLARSLFQLNTFVMSQVHVDRQVQIDIKKFFEAFSIATGAEARYTAVPWLLVPGQVAPVIQGHSPIPLAVYGDGHEFQNEWPSSNEVPTDGRLAHFQWQYARLQQHFDHTPGVRELPSLPVEAAVFGGIQGPGGRLSNKGTAVSRPSKAMPATGATLTEAVGQYRKKQLLPIPTAASRSKVSNVIQQSALHVSGLSDKGKKRAHDTIPVTRTTRKRARITYTDHPNETSEEDDSDDSSYRGSSTVPSLPCAPENPSPDVGDNLLNLYELESEDVDVYDNGRWTTLYTLHQLISESERVQGDWNTRPKGTSIVIEWAAHRDIARMSNAIKHSQPGSLEALSLVRSGLVGVNVLQQTTTQMSLSVRANRAMIMLGHHTAWKWIDNVAAHYCRAQYILRQDLSHPDMWIARLASFIRDNLTANIHDVKITPHTYLPGLPRNEMTLSVPAFRYSFTGNNEDRRDAIIYQCLQSVLGQIFHPGAKAYAMVQSWFIGELIGRLGFAPLYLEDTWRSFATFVSLVLNRPSQRGTLMPHDMDPFFAWLQDHAICNPQSEEHKCMQVVLSCCDQFSGIQEVAVDNGDSNGDTLFLVPRASFSLPLAEQQGLNSWQPATSTAGAHSASSQLPSTSATMHSSGTTSNPSSGSTPLAGRRSARGEAHASSSSNTAATIPPPPSQIVPPGQANIPMFEKCLRFLRCAAYFLDPPVQGLQLRGTDVLLQSHPQKDMLLIMASQLDYFLPFRQKSPSVVAMFSPGGPYSPEHLHTKAGFFSALIFRGVTFGCEFAVQDRHVFQDLADWNSNYATVASQPPRYVCNPMAYGSPTRRGVEYIPGFWSTAELEWQDMVGSNRAYPTFRDFRNRIVAGKRNNVPLYYGFGRLIGYLLTADYAEAGALPMPSKEEMGPLIVDIEAGALKGLKLMRLIGDRPAAFGGCTEFRNRVQTSFVQLYNFLDSRLKPEEKTEMGFNPIMLEHTLCKMSRLSRFTNAVMA</sequence>
<feature type="region of interest" description="Disordered" evidence="1">
    <location>
        <begin position="605"/>
        <end position="674"/>
    </location>
</feature>
<evidence type="ECO:0000313" key="2">
    <source>
        <dbReference type="EMBL" id="TFY57962.1"/>
    </source>
</evidence>
<organism evidence="2 3">
    <name type="scientific">Dentipellis fragilis</name>
    <dbReference type="NCBI Taxonomy" id="205917"/>
    <lineage>
        <taxon>Eukaryota</taxon>
        <taxon>Fungi</taxon>
        <taxon>Dikarya</taxon>
        <taxon>Basidiomycota</taxon>
        <taxon>Agaricomycotina</taxon>
        <taxon>Agaricomycetes</taxon>
        <taxon>Russulales</taxon>
        <taxon>Hericiaceae</taxon>
        <taxon>Dentipellis</taxon>
    </lineage>
</organism>
<reference evidence="2 3" key="1">
    <citation type="submission" date="2019-02" db="EMBL/GenBank/DDBJ databases">
        <title>Genome sequencing of the rare red list fungi Dentipellis fragilis.</title>
        <authorList>
            <person name="Buettner E."/>
            <person name="Kellner H."/>
        </authorList>
    </citation>
    <scope>NUCLEOTIDE SEQUENCE [LARGE SCALE GENOMIC DNA]</scope>
    <source>
        <strain evidence="2 3">DSM 105465</strain>
    </source>
</reference>
<feature type="compositionally biased region" description="Low complexity" evidence="1">
    <location>
        <begin position="1020"/>
        <end position="1031"/>
    </location>
</feature>
<proteinExistence type="predicted"/>
<dbReference type="OrthoDB" id="2728951at2759"/>
<evidence type="ECO:0000313" key="3">
    <source>
        <dbReference type="Proteomes" id="UP000298327"/>
    </source>
</evidence>
<evidence type="ECO:0000256" key="1">
    <source>
        <dbReference type="SAM" id="MobiDB-lite"/>
    </source>
</evidence>
<gene>
    <name evidence="2" type="ORF">EVG20_g8337</name>
</gene>
<feature type="compositionally biased region" description="Low complexity" evidence="1">
    <location>
        <begin position="1067"/>
        <end position="1077"/>
    </location>
</feature>
<feature type="compositionally biased region" description="Low complexity" evidence="1">
    <location>
        <begin position="1042"/>
        <end position="1055"/>
    </location>
</feature>
<feature type="compositionally biased region" description="Polar residues" evidence="1">
    <location>
        <begin position="1032"/>
        <end position="1041"/>
    </location>
</feature>
<feature type="region of interest" description="Disordered" evidence="1">
    <location>
        <begin position="1015"/>
        <end position="1089"/>
    </location>
</feature>
<dbReference type="Proteomes" id="UP000298327">
    <property type="component" value="Unassembled WGS sequence"/>
</dbReference>
<dbReference type="EMBL" id="SEOQ01000712">
    <property type="protein sequence ID" value="TFY57962.1"/>
    <property type="molecule type" value="Genomic_DNA"/>
</dbReference>